<reference evidence="4 5" key="1">
    <citation type="journal article" date="2023" name="Proc. Natl. Acad. Sci. U.S.A.">
        <title>A global phylogenomic analysis of the shiitake genus Lentinula.</title>
        <authorList>
            <person name="Sierra-Patev S."/>
            <person name="Min B."/>
            <person name="Naranjo-Ortiz M."/>
            <person name="Looney B."/>
            <person name="Konkel Z."/>
            <person name="Slot J.C."/>
            <person name="Sakamoto Y."/>
            <person name="Steenwyk J.L."/>
            <person name="Rokas A."/>
            <person name="Carro J."/>
            <person name="Camarero S."/>
            <person name="Ferreira P."/>
            <person name="Molpeceres G."/>
            <person name="Ruiz-Duenas F.J."/>
            <person name="Serrano A."/>
            <person name="Henrissat B."/>
            <person name="Drula E."/>
            <person name="Hughes K.W."/>
            <person name="Mata J.L."/>
            <person name="Ishikawa N.K."/>
            <person name="Vargas-Isla R."/>
            <person name="Ushijima S."/>
            <person name="Smith C.A."/>
            <person name="Donoghue J."/>
            <person name="Ahrendt S."/>
            <person name="Andreopoulos W."/>
            <person name="He G."/>
            <person name="LaButti K."/>
            <person name="Lipzen A."/>
            <person name="Ng V."/>
            <person name="Riley R."/>
            <person name="Sandor L."/>
            <person name="Barry K."/>
            <person name="Martinez A.T."/>
            <person name="Xiao Y."/>
            <person name="Gibbons J.G."/>
            <person name="Terashima K."/>
            <person name="Grigoriev I.V."/>
            <person name="Hibbett D."/>
        </authorList>
    </citation>
    <scope>NUCLEOTIDE SEQUENCE [LARGE SCALE GENOMIC DNA]</scope>
    <source>
        <strain evidence="4 5">TFB7810</strain>
    </source>
</reference>
<feature type="compositionally biased region" description="Basic and acidic residues" evidence="2">
    <location>
        <begin position="105"/>
        <end position="115"/>
    </location>
</feature>
<keyword evidence="1" id="KW-0863">Zinc-finger</keyword>
<feature type="compositionally biased region" description="Acidic residues" evidence="2">
    <location>
        <begin position="567"/>
        <end position="613"/>
    </location>
</feature>
<keyword evidence="5" id="KW-1185">Reference proteome</keyword>
<feature type="compositionally biased region" description="Acidic residues" evidence="2">
    <location>
        <begin position="525"/>
        <end position="536"/>
    </location>
</feature>
<feature type="compositionally biased region" description="Polar residues" evidence="2">
    <location>
        <begin position="81"/>
        <end position="92"/>
    </location>
</feature>
<feature type="region of interest" description="Disordered" evidence="2">
    <location>
        <begin position="468"/>
        <end position="616"/>
    </location>
</feature>
<dbReference type="AlphaFoldDB" id="A0A9W8P424"/>
<feature type="domain" description="RING-type" evidence="3">
    <location>
        <begin position="235"/>
        <end position="288"/>
    </location>
</feature>
<accession>A0A9W8P424</accession>
<protein>
    <recommendedName>
        <fullName evidence="3">RING-type domain-containing protein</fullName>
    </recommendedName>
</protein>
<evidence type="ECO:0000256" key="1">
    <source>
        <dbReference type="PROSITE-ProRule" id="PRU00175"/>
    </source>
</evidence>
<feature type="compositionally biased region" description="Basic and acidic residues" evidence="2">
    <location>
        <begin position="557"/>
        <end position="566"/>
    </location>
</feature>
<dbReference type="InterPro" id="IPR001841">
    <property type="entry name" value="Znf_RING"/>
</dbReference>
<evidence type="ECO:0000259" key="3">
    <source>
        <dbReference type="PROSITE" id="PS50089"/>
    </source>
</evidence>
<keyword evidence="1" id="KW-0862">Zinc</keyword>
<dbReference type="PANTHER" id="PTHR15898:SF13">
    <property type="entry name" value="BIFUNCTIONAL APOPTOSIS REGULATOR"/>
    <property type="match status" value="1"/>
</dbReference>
<dbReference type="InterPro" id="IPR013083">
    <property type="entry name" value="Znf_RING/FYVE/PHD"/>
</dbReference>
<evidence type="ECO:0000313" key="5">
    <source>
        <dbReference type="Proteomes" id="UP001142393"/>
    </source>
</evidence>
<dbReference type="GO" id="GO:0005634">
    <property type="term" value="C:nucleus"/>
    <property type="evidence" value="ECO:0007669"/>
    <property type="project" value="TreeGrafter"/>
</dbReference>
<sequence>MREGRARRINAMKSAMTVEVQVRLKEEVRVQGAMSIIKSIPNITDSRYFRSKHAQTTWATLFHSRLCCLVMSSFVTRQATPGPSTVDNLSINSRKRSSLDDASDTESHIAKKLRGDALSTKTDKKKRRRKRRKIPVVTSIDSISKSEPPIAIISRSVPIMGVNESSDRIQETSQPLLELSTPTAINSRTKETTATAVHGTSINEVERLNAEIATKSALICRHESAMSQVQQNITCQICLDLLYKPYALAPCGHIACYSCLMSWFSRPTEEGADQPPIYLRKKSCPHCRTTVRDTPVEVWAIKNMVNSLGSTGLLVGLPLSPEPVAGSSSGIQTGSVIEPLKKELWKDIFYPHRSSFLSLASREDAGIRDDEDGGVYRCVDCMHEIADGACTHCHRIYRAHGDFEFGDDLEDDDDAPFFDLAFHDHLDDADYDQEDDDYIQDAILDFAYNFPPGFRMPRLSRNRGHVEAAELDDGDDESDSMSGFIDDGEIREMEEEDLGSRNIGEVDRDLDYDDVAGANASEGPNEVDEVSDDEDERPTGPARRRFVNRAQTTINRLSDEENAGKDDADEEENEDPLSDEDSETNDEIYYQDDIYLGDDDDPNSDSAYEDGHDDEYGYIYRL</sequence>
<keyword evidence="1" id="KW-0479">Metal-binding</keyword>
<feature type="compositionally biased region" description="Acidic residues" evidence="2">
    <location>
        <begin position="469"/>
        <end position="479"/>
    </location>
</feature>
<comment type="caution">
    <text evidence="4">The sequence shown here is derived from an EMBL/GenBank/DDBJ whole genome shotgun (WGS) entry which is preliminary data.</text>
</comment>
<dbReference type="SMART" id="SM00184">
    <property type="entry name" value="RING"/>
    <property type="match status" value="1"/>
</dbReference>
<name>A0A9W8P424_9AGAR</name>
<dbReference type="PANTHER" id="PTHR15898">
    <property type="entry name" value="BIFUNCTIONAL APOPTOSIS REGULATOR"/>
    <property type="match status" value="1"/>
</dbReference>
<feature type="region of interest" description="Disordered" evidence="2">
    <location>
        <begin position="81"/>
        <end position="135"/>
    </location>
</feature>
<dbReference type="Gene3D" id="3.30.40.10">
    <property type="entry name" value="Zinc/RING finger domain, C3HC4 (zinc finger)"/>
    <property type="match status" value="1"/>
</dbReference>
<evidence type="ECO:0000256" key="2">
    <source>
        <dbReference type="SAM" id="MobiDB-lite"/>
    </source>
</evidence>
<proteinExistence type="predicted"/>
<dbReference type="PROSITE" id="PS50089">
    <property type="entry name" value="ZF_RING_2"/>
    <property type="match status" value="1"/>
</dbReference>
<feature type="compositionally biased region" description="Basic residues" evidence="2">
    <location>
        <begin position="123"/>
        <end position="134"/>
    </location>
</feature>
<feature type="compositionally biased region" description="Acidic residues" evidence="2">
    <location>
        <begin position="486"/>
        <end position="497"/>
    </location>
</feature>
<dbReference type="GO" id="GO:0061630">
    <property type="term" value="F:ubiquitin protein ligase activity"/>
    <property type="evidence" value="ECO:0007669"/>
    <property type="project" value="TreeGrafter"/>
</dbReference>
<dbReference type="Proteomes" id="UP001142393">
    <property type="component" value="Unassembled WGS sequence"/>
</dbReference>
<dbReference type="GO" id="GO:0008270">
    <property type="term" value="F:zinc ion binding"/>
    <property type="evidence" value="ECO:0007669"/>
    <property type="project" value="UniProtKB-KW"/>
</dbReference>
<dbReference type="Pfam" id="PF13923">
    <property type="entry name" value="zf-C3HC4_2"/>
    <property type="match status" value="1"/>
</dbReference>
<dbReference type="EMBL" id="JANVFU010000004">
    <property type="protein sequence ID" value="KAJ3746516.1"/>
    <property type="molecule type" value="Genomic_DNA"/>
</dbReference>
<evidence type="ECO:0000313" key="4">
    <source>
        <dbReference type="EMBL" id="KAJ3746516.1"/>
    </source>
</evidence>
<organism evidence="4 5">
    <name type="scientific">Lentinula detonsa</name>
    <dbReference type="NCBI Taxonomy" id="2804962"/>
    <lineage>
        <taxon>Eukaryota</taxon>
        <taxon>Fungi</taxon>
        <taxon>Dikarya</taxon>
        <taxon>Basidiomycota</taxon>
        <taxon>Agaricomycotina</taxon>
        <taxon>Agaricomycetes</taxon>
        <taxon>Agaricomycetidae</taxon>
        <taxon>Agaricales</taxon>
        <taxon>Marasmiineae</taxon>
        <taxon>Omphalotaceae</taxon>
        <taxon>Lentinula</taxon>
    </lineage>
</organism>
<dbReference type="GO" id="GO:0043161">
    <property type="term" value="P:proteasome-mediated ubiquitin-dependent protein catabolic process"/>
    <property type="evidence" value="ECO:0007669"/>
    <property type="project" value="TreeGrafter"/>
</dbReference>
<dbReference type="SUPFAM" id="SSF57850">
    <property type="entry name" value="RING/U-box"/>
    <property type="match status" value="1"/>
</dbReference>
<gene>
    <name evidence="4" type="ORF">DFH05DRAFT_956518</name>
</gene>